<dbReference type="Gene3D" id="1.20.1250.20">
    <property type="entry name" value="MFS general substrate transporter like domains"/>
    <property type="match status" value="2"/>
</dbReference>
<reference evidence="10" key="1">
    <citation type="submission" date="2020-01" db="EMBL/GenBank/DDBJ databases">
        <title>Sphingomonas sp. strain CSW-10.</title>
        <authorList>
            <person name="Chen W.-M."/>
        </authorList>
    </citation>
    <scope>NUCLEOTIDE SEQUENCE [LARGE SCALE GENOMIC DNA]</scope>
    <source>
        <strain evidence="10">FSY-8</strain>
    </source>
</reference>
<keyword evidence="10" id="KW-1185">Reference proteome</keyword>
<feature type="region of interest" description="Disordered" evidence="6">
    <location>
        <begin position="1"/>
        <end position="21"/>
    </location>
</feature>
<accession>A0ABW9XDM5</accession>
<evidence type="ECO:0000256" key="5">
    <source>
        <dbReference type="ARBA" id="ARBA00023136"/>
    </source>
</evidence>
<dbReference type="Proteomes" id="UP000753724">
    <property type="component" value="Unassembled WGS sequence"/>
</dbReference>
<feature type="transmembrane region" description="Helical" evidence="7">
    <location>
        <begin position="158"/>
        <end position="182"/>
    </location>
</feature>
<feature type="transmembrane region" description="Helical" evidence="7">
    <location>
        <begin position="98"/>
        <end position="117"/>
    </location>
</feature>
<evidence type="ECO:0000256" key="1">
    <source>
        <dbReference type="ARBA" id="ARBA00004141"/>
    </source>
</evidence>
<comment type="caution">
    <text evidence="9">The sequence shown here is derived from an EMBL/GenBank/DDBJ whole genome shotgun (WGS) entry which is preliminary data.</text>
</comment>
<comment type="subcellular location">
    <subcellularLocation>
        <location evidence="1">Membrane</location>
        <topology evidence="1">Multi-pass membrane protein</topology>
    </subcellularLocation>
</comment>
<keyword evidence="5 7" id="KW-0472">Membrane</keyword>
<evidence type="ECO:0000256" key="3">
    <source>
        <dbReference type="ARBA" id="ARBA00022692"/>
    </source>
</evidence>
<dbReference type="PANTHER" id="PTHR23505:SF79">
    <property type="entry name" value="PROTEIN SPINSTER"/>
    <property type="match status" value="1"/>
</dbReference>
<feature type="transmembrane region" description="Helical" evidence="7">
    <location>
        <begin position="123"/>
        <end position="146"/>
    </location>
</feature>
<feature type="transmembrane region" description="Helical" evidence="7">
    <location>
        <begin position="291"/>
        <end position="309"/>
    </location>
</feature>
<dbReference type="RefSeq" id="WP_161717909.1">
    <property type="nucleotide sequence ID" value="NZ_JAAAPO010000003.1"/>
</dbReference>
<evidence type="ECO:0000256" key="7">
    <source>
        <dbReference type="SAM" id="Phobius"/>
    </source>
</evidence>
<evidence type="ECO:0000256" key="6">
    <source>
        <dbReference type="SAM" id="MobiDB-lite"/>
    </source>
</evidence>
<dbReference type="EMBL" id="JAAAPO010000003">
    <property type="protein sequence ID" value="NBC36631.1"/>
    <property type="molecule type" value="Genomic_DNA"/>
</dbReference>
<name>A0ABW9XDM5_9SPHN</name>
<dbReference type="CDD" id="cd17328">
    <property type="entry name" value="MFS_spinster_like"/>
    <property type="match status" value="1"/>
</dbReference>
<evidence type="ECO:0000256" key="2">
    <source>
        <dbReference type="ARBA" id="ARBA00022448"/>
    </source>
</evidence>
<dbReference type="InterPro" id="IPR044770">
    <property type="entry name" value="MFS_spinster-like"/>
</dbReference>
<gene>
    <name evidence="9" type="ORF">GTZ99_08680</name>
</gene>
<evidence type="ECO:0000313" key="9">
    <source>
        <dbReference type="EMBL" id="NBC36631.1"/>
    </source>
</evidence>
<dbReference type="SUPFAM" id="SSF103473">
    <property type="entry name" value="MFS general substrate transporter"/>
    <property type="match status" value="1"/>
</dbReference>
<feature type="transmembrane region" description="Helical" evidence="7">
    <location>
        <begin position="419"/>
        <end position="440"/>
    </location>
</feature>
<dbReference type="InterPro" id="IPR036259">
    <property type="entry name" value="MFS_trans_sf"/>
</dbReference>
<dbReference type="PANTHER" id="PTHR23505">
    <property type="entry name" value="SPINSTER"/>
    <property type="match status" value="1"/>
</dbReference>
<evidence type="ECO:0000256" key="4">
    <source>
        <dbReference type="ARBA" id="ARBA00022989"/>
    </source>
</evidence>
<dbReference type="InterPro" id="IPR011701">
    <property type="entry name" value="MFS"/>
</dbReference>
<feature type="transmembrane region" description="Helical" evidence="7">
    <location>
        <begin position="70"/>
        <end position="91"/>
    </location>
</feature>
<organism evidence="9 10">
    <name type="scientific">Novosphingobium ovatum</name>
    <dbReference type="NCBI Taxonomy" id="1908523"/>
    <lineage>
        <taxon>Bacteria</taxon>
        <taxon>Pseudomonadati</taxon>
        <taxon>Pseudomonadota</taxon>
        <taxon>Alphaproteobacteria</taxon>
        <taxon>Sphingomonadales</taxon>
        <taxon>Sphingomonadaceae</taxon>
        <taxon>Novosphingobium</taxon>
    </lineage>
</organism>
<feature type="transmembrane region" description="Helical" evidence="7">
    <location>
        <begin position="250"/>
        <end position="271"/>
    </location>
</feature>
<feature type="transmembrane region" description="Helical" evidence="7">
    <location>
        <begin position="348"/>
        <end position="374"/>
    </location>
</feature>
<keyword evidence="2" id="KW-0813">Transport</keyword>
<dbReference type="PROSITE" id="PS50850">
    <property type="entry name" value="MFS"/>
    <property type="match status" value="1"/>
</dbReference>
<evidence type="ECO:0000313" key="10">
    <source>
        <dbReference type="Proteomes" id="UP000753724"/>
    </source>
</evidence>
<protein>
    <submittedName>
        <fullName evidence="9">MFS transporter</fullName>
    </submittedName>
</protein>
<feature type="transmembrane region" description="Helical" evidence="7">
    <location>
        <begin position="386"/>
        <end position="407"/>
    </location>
</feature>
<feature type="transmembrane region" description="Helical" evidence="7">
    <location>
        <begin position="321"/>
        <end position="342"/>
    </location>
</feature>
<dbReference type="InterPro" id="IPR020846">
    <property type="entry name" value="MFS_dom"/>
</dbReference>
<keyword evidence="3 7" id="KW-0812">Transmembrane</keyword>
<keyword evidence="4 7" id="KW-1133">Transmembrane helix</keyword>
<feature type="domain" description="Major facilitator superfamily (MFS) profile" evidence="8">
    <location>
        <begin position="32"/>
        <end position="446"/>
    </location>
</feature>
<dbReference type="Pfam" id="PF07690">
    <property type="entry name" value="MFS_1"/>
    <property type="match status" value="1"/>
</dbReference>
<evidence type="ECO:0000259" key="8">
    <source>
        <dbReference type="PROSITE" id="PS50850"/>
    </source>
</evidence>
<feature type="transmembrane region" description="Helical" evidence="7">
    <location>
        <begin position="202"/>
        <end position="221"/>
    </location>
</feature>
<proteinExistence type="predicted"/>
<sequence>MTTPATAEAPAPDQPDHTDARPWPSPVRGWLLVGLLALASIVSQFDRTVINLMVEPIKGAFGLNDTQFGMLQGVAFGIFYITACVPIGRLADRYQRRVIIGVALALWSLFAMGSGLARGYWQLFLTRIGVAVGEASLSPAAFSLLSDQFPPERLGKPLSGFLMSAPIGQGLAFMGGGSLLVWLNTSPVMHGALFSGLAPWQAAFIIVALPGLVLAPLFFLFPEPLRRGTGGRDALPAAEVWGIVRDRARALAPMFASFACVSLVSYAFAIWTPALLSRSYGWSPQQIGWSYGPMLMVFGTGGVWMGGWLSDRLAARGHSDAPLRVAAGGFAIGGVCGALAPLMPSAELALALLAPTVFFGNFPYPCAATSIQLIVPNRARAQVSALYITLTTLVGLAIGPMVIGAITDYVFRNPHEIRYSMALVVGMAAPTMVGLLLLALRPYRALRDA</sequence>
<feature type="compositionally biased region" description="Low complexity" evidence="6">
    <location>
        <begin position="1"/>
        <end position="11"/>
    </location>
</feature>